<evidence type="ECO:0000313" key="3">
    <source>
        <dbReference type="EMBL" id="OSS47221.1"/>
    </source>
</evidence>
<keyword evidence="2" id="KW-0009">Actin-binding</keyword>
<comment type="function">
    <text evidence="2">F-actin-capping proteins bind in a Ca(2+)-independent manner to the fast growing ends of actin filaments (barbed end) thereby blocking the exchange of subunits at these ends. Unlike other capping proteins (such as gelsolin and severin), these proteins do not sever actin filaments.</text>
</comment>
<dbReference type="InterPro" id="IPR042489">
    <property type="entry name" value="CapZ_alpha_1"/>
</dbReference>
<comment type="subunit">
    <text evidence="2">Heterodimer of an alpha and a beta subunit.</text>
</comment>
<reference evidence="3 4" key="1">
    <citation type="journal article" date="2017" name="Genome Announc.">
        <title>Genome sequence of the saprophytic ascomycete Epicoccum nigrum ICMP 19927 strain isolated from New Zealand.</title>
        <authorList>
            <person name="Fokin M."/>
            <person name="Fleetwood D."/>
            <person name="Weir B.S."/>
            <person name="Villas-Boas S.G."/>
        </authorList>
    </citation>
    <scope>NUCLEOTIDE SEQUENCE [LARGE SCALE GENOMIC DNA]</scope>
    <source>
        <strain evidence="3 4">ICMP 19927</strain>
    </source>
</reference>
<evidence type="ECO:0000313" key="4">
    <source>
        <dbReference type="Proteomes" id="UP000193240"/>
    </source>
</evidence>
<dbReference type="SUPFAM" id="SSF90096">
    <property type="entry name" value="Subunits of heterodimeric actin filament capping protein Capz"/>
    <property type="match status" value="1"/>
</dbReference>
<evidence type="ECO:0000256" key="2">
    <source>
        <dbReference type="RuleBase" id="RU365077"/>
    </source>
</evidence>
<keyword evidence="1 2" id="KW-0117">Actin capping</keyword>
<dbReference type="PANTHER" id="PTHR10653">
    <property type="entry name" value="F-ACTIN-CAPPING PROTEIN SUBUNIT ALPHA"/>
    <property type="match status" value="1"/>
</dbReference>
<dbReference type="PANTHER" id="PTHR10653:SF0">
    <property type="entry name" value="F-ACTIN-CAPPING PROTEIN SUBUNIT ALPHA"/>
    <property type="match status" value="1"/>
</dbReference>
<dbReference type="GO" id="GO:0008290">
    <property type="term" value="C:F-actin capping protein complex"/>
    <property type="evidence" value="ECO:0007669"/>
    <property type="project" value="UniProtKB-UniRule"/>
</dbReference>
<dbReference type="Gene3D" id="3.30.1140.60">
    <property type="entry name" value="F-actin capping protein, alpha subunit"/>
    <property type="match status" value="1"/>
</dbReference>
<proteinExistence type="inferred from homology"/>
<dbReference type="GO" id="GO:0030036">
    <property type="term" value="P:actin cytoskeleton organization"/>
    <property type="evidence" value="ECO:0007669"/>
    <property type="project" value="TreeGrafter"/>
</dbReference>
<gene>
    <name evidence="3" type="ORF">B5807_09849</name>
</gene>
<dbReference type="GO" id="GO:0051015">
    <property type="term" value="F:actin filament binding"/>
    <property type="evidence" value="ECO:0007669"/>
    <property type="project" value="TreeGrafter"/>
</dbReference>
<dbReference type="InterPro" id="IPR002189">
    <property type="entry name" value="CapZ_alpha"/>
</dbReference>
<dbReference type="Proteomes" id="UP000193240">
    <property type="component" value="Unassembled WGS sequence"/>
</dbReference>
<name>A0A1Y2LTM7_EPING</name>
<dbReference type="GO" id="GO:0051016">
    <property type="term" value="P:barbed-end actin filament capping"/>
    <property type="evidence" value="ECO:0007669"/>
    <property type="project" value="UniProtKB-UniRule"/>
</dbReference>
<organism evidence="3 4">
    <name type="scientific">Epicoccum nigrum</name>
    <name type="common">Soil fungus</name>
    <name type="synonym">Epicoccum purpurascens</name>
    <dbReference type="NCBI Taxonomy" id="105696"/>
    <lineage>
        <taxon>Eukaryota</taxon>
        <taxon>Fungi</taxon>
        <taxon>Dikarya</taxon>
        <taxon>Ascomycota</taxon>
        <taxon>Pezizomycotina</taxon>
        <taxon>Dothideomycetes</taxon>
        <taxon>Pleosporomycetidae</taxon>
        <taxon>Pleosporales</taxon>
        <taxon>Pleosporineae</taxon>
        <taxon>Didymellaceae</taxon>
        <taxon>Epicoccum</taxon>
    </lineage>
</organism>
<comment type="similarity">
    <text evidence="2">Belongs to the F-actin-capping protein alpha subunit family.</text>
</comment>
<dbReference type="Pfam" id="PF01267">
    <property type="entry name" value="F-actin_cap_A"/>
    <property type="match status" value="1"/>
</dbReference>
<dbReference type="InterPro" id="IPR037282">
    <property type="entry name" value="CapZ_alpha/beta"/>
</dbReference>
<dbReference type="InParanoid" id="A0A1Y2LTM7"/>
<protein>
    <recommendedName>
        <fullName evidence="2">F-actin-capping protein subunit alpha</fullName>
    </recommendedName>
</protein>
<evidence type="ECO:0000256" key="1">
    <source>
        <dbReference type="ARBA" id="ARBA00022467"/>
    </source>
</evidence>
<accession>A0A1Y2LTM7</accession>
<dbReference type="GO" id="GO:0030479">
    <property type="term" value="C:actin cortical patch"/>
    <property type="evidence" value="ECO:0007669"/>
    <property type="project" value="TreeGrafter"/>
</dbReference>
<dbReference type="AlphaFoldDB" id="A0A1Y2LTM7"/>
<keyword evidence="4" id="KW-1185">Reference proteome</keyword>
<dbReference type="STRING" id="105696.A0A1Y2LTM7"/>
<sequence>MILGGSWFSGAFSVGHVGVQREIWTRFAQQALLWLTYIYPYIIPSLRVIDDRPVTACDAFATHVNASPVRARQYGAPLHLALPWTPRSPTASLVPATTPNTAQTIPLHPNSNSASAELVQVSGGTKHTMSRSSALGSFVESTPPGELADVTKAIKSIVDGNVEADLAPAYQKYNEEQYTTTKLPGGSTDVLVSPYNSLGDGRYYDTETQSSFDFDHATQKASAVQSYVVESQHEDLV</sequence>
<dbReference type="EMBL" id="KZ107849">
    <property type="protein sequence ID" value="OSS47221.1"/>
    <property type="molecule type" value="Genomic_DNA"/>
</dbReference>